<gene>
    <name evidence="13" type="primary">LOC105266171</name>
</gene>
<evidence type="ECO:0000256" key="11">
    <source>
        <dbReference type="SAM" id="MobiDB-lite"/>
    </source>
</evidence>
<dbReference type="PANTHER" id="PTHR10126">
    <property type="entry name" value="TATA-BOX BINDING PROTEIN"/>
    <property type="match status" value="1"/>
</dbReference>
<dbReference type="SUPFAM" id="SSF55945">
    <property type="entry name" value="TATA-box binding protein-like"/>
    <property type="match status" value="2"/>
</dbReference>
<dbReference type="FunFam" id="3.30.310.10:FF:000005">
    <property type="entry name" value="TATA box-binding protein-like 1"/>
    <property type="match status" value="1"/>
</dbReference>
<accession>A0A9R1TZU6</accession>
<dbReference type="Proteomes" id="UP000694866">
    <property type="component" value="Unplaced"/>
</dbReference>
<dbReference type="GeneID" id="105266171"/>
<evidence type="ECO:0000256" key="2">
    <source>
        <dbReference type="ARBA" id="ARBA00004496"/>
    </source>
</evidence>
<dbReference type="InterPro" id="IPR000814">
    <property type="entry name" value="TBP"/>
</dbReference>
<evidence type="ECO:0000256" key="10">
    <source>
        <dbReference type="ARBA" id="ARBA00033173"/>
    </source>
</evidence>
<dbReference type="RefSeq" id="XP_011302423.1">
    <property type="nucleotide sequence ID" value="XM_011304121.1"/>
</dbReference>
<name>A0A9R1TZU6_9HYME</name>
<dbReference type="PRINTS" id="PR00686">
    <property type="entry name" value="TIFACTORIID"/>
</dbReference>
<dbReference type="Gene3D" id="3.30.310.10">
    <property type="entry name" value="TATA-Binding Protein"/>
    <property type="match status" value="2"/>
</dbReference>
<sequence>MMATAVQENGMRPLTNGSFNHVEKQVDNLQNGGTINETETPNSSPPGMPVDESDAPREIDIVIRNVVCSFSVRCHLNLREIALRGANVEYKREHGMITMKLRNPSTTASIWSSGKISCTGAESEADAKKAARRIARCLAKLGFNVRFSNFRVVNVLGTCLMPWDIRITPFSAAHRDHADYEPELHPGVTYKLTDPKATLKIFSTGNVTITASSVALVASAVEKIFPLVQEFRKPRTQEELAARKRKGIKRPRSTFIDDEDPVEEPIVSEIEDDEEMALDSDGDWD</sequence>
<evidence type="ECO:0000256" key="8">
    <source>
        <dbReference type="ARBA" id="ARBA00023242"/>
    </source>
</evidence>
<feature type="compositionally biased region" description="Basic residues" evidence="11">
    <location>
        <begin position="243"/>
        <end position="252"/>
    </location>
</feature>
<evidence type="ECO:0000256" key="6">
    <source>
        <dbReference type="ARBA" id="ARBA00023125"/>
    </source>
</evidence>
<evidence type="ECO:0000256" key="9">
    <source>
        <dbReference type="ARBA" id="ARBA00023474"/>
    </source>
</evidence>
<dbReference type="GO" id="GO:0005634">
    <property type="term" value="C:nucleus"/>
    <property type="evidence" value="ECO:0007669"/>
    <property type="project" value="UniProtKB-SubCell"/>
</dbReference>
<dbReference type="InterPro" id="IPR012295">
    <property type="entry name" value="TBP_dom_sf"/>
</dbReference>
<dbReference type="InterPro" id="IPR015445">
    <property type="entry name" value="TBP-like"/>
</dbReference>
<proteinExistence type="inferred from homology"/>
<feature type="compositionally biased region" description="Polar residues" evidence="11">
    <location>
        <begin position="31"/>
        <end position="42"/>
    </location>
</feature>
<dbReference type="AlphaFoldDB" id="A0A9R1TZU6"/>
<protein>
    <recommendedName>
        <fullName evidence="9">TATA box-binding protein-like 1</fullName>
    </recommendedName>
    <alternativeName>
        <fullName evidence="10">TBP-like factor</fullName>
    </alternativeName>
</protein>
<dbReference type="CDD" id="cd04517">
    <property type="entry name" value="TLF"/>
    <property type="match status" value="1"/>
</dbReference>
<keyword evidence="12" id="KW-1185">Reference proteome</keyword>
<evidence type="ECO:0000256" key="1">
    <source>
        <dbReference type="ARBA" id="ARBA00004123"/>
    </source>
</evidence>
<keyword evidence="4" id="KW-0963">Cytoplasm</keyword>
<reference evidence="13" key="1">
    <citation type="submission" date="2025-08" db="UniProtKB">
        <authorList>
            <consortium name="RefSeq"/>
        </authorList>
    </citation>
    <scope>IDENTIFICATION</scope>
    <source>
        <strain evidence="13">USDA-PBARC FA_bdor</strain>
        <tissue evidence="13">Whole organism</tissue>
    </source>
</reference>
<dbReference type="GO" id="GO:0006352">
    <property type="term" value="P:DNA-templated transcription initiation"/>
    <property type="evidence" value="ECO:0007669"/>
    <property type="project" value="InterPro"/>
</dbReference>
<evidence type="ECO:0000256" key="3">
    <source>
        <dbReference type="ARBA" id="ARBA00005560"/>
    </source>
</evidence>
<dbReference type="Pfam" id="PF00352">
    <property type="entry name" value="TBP"/>
    <property type="match status" value="2"/>
</dbReference>
<dbReference type="KEGG" id="fas:105266171"/>
<keyword evidence="8" id="KW-0539">Nucleus</keyword>
<dbReference type="OrthoDB" id="2127950at2759"/>
<evidence type="ECO:0000256" key="7">
    <source>
        <dbReference type="ARBA" id="ARBA00023163"/>
    </source>
</evidence>
<keyword evidence="6" id="KW-0238">DNA-binding</keyword>
<comment type="subcellular location">
    <subcellularLocation>
        <location evidence="2">Cytoplasm</location>
    </subcellularLocation>
    <subcellularLocation>
        <location evidence="1">Nucleus</location>
    </subcellularLocation>
</comment>
<dbReference type="GO" id="GO:0005737">
    <property type="term" value="C:cytoplasm"/>
    <property type="evidence" value="ECO:0007669"/>
    <property type="project" value="UniProtKB-SubCell"/>
</dbReference>
<dbReference type="GO" id="GO:0003677">
    <property type="term" value="F:DNA binding"/>
    <property type="evidence" value="ECO:0007669"/>
    <property type="project" value="UniProtKB-KW"/>
</dbReference>
<feature type="compositionally biased region" description="Acidic residues" evidence="11">
    <location>
        <begin position="269"/>
        <end position="285"/>
    </location>
</feature>
<keyword evidence="7" id="KW-0804">Transcription</keyword>
<feature type="region of interest" description="Disordered" evidence="11">
    <location>
        <begin position="239"/>
        <end position="285"/>
    </location>
</feature>
<dbReference type="CTD" id="31773"/>
<dbReference type="FunFam" id="3.30.310.10:FF:000009">
    <property type="entry name" value="TatA box-binding protein-like protein 1"/>
    <property type="match status" value="1"/>
</dbReference>
<keyword evidence="5" id="KW-0805">Transcription regulation</keyword>
<evidence type="ECO:0000256" key="5">
    <source>
        <dbReference type="ARBA" id="ARBA00023015"/>
    </source>
</evidence>
<evidence type="ECO:0000313" key="12">
    <source>
        <dbReference type="Proteomes" id="UP000694866"/>
    </source>
</evidence>
<organism evidence="12 13">
    <name type="scientific">Fopius arisanus</name>
    <dbReference type="NCBI Taxonomy" id="64838"/>
    <lineage>
        <taxon>Eukaryota</taxon>
        <taxon>Metazoa</taxon>
        <taxon>Ecdysozoa</taxon>
        <taxon>Arthropoda</taxon>
        <taxon>Hexapoda</taxon>
        <taxon>Insecta</taxon>
        <taxon>Pterygota</taxon>
        <taxon>Neoptera</taxon>
        <taxon>Endopterygota</taxon>
        <taxon>Hymenoptera</taxon>
        <taxon>Apocrita</taxon>
        <taxon>Ichneumonoidea</taxon>
        <taxon>Braconidae</taxon>
        <taxon>Opiinae</taxon>
        <taxon>Fopius</taxon>
    </lineage>
</organism>
<comment type="similarity">
    <text evidence="3">Belongs to the TBP family.</text>
</comment>
<feature type="region of interest" description="Disordered" evidence="11">
    <location>
        <begin position="31"/>
        <end position="53"/>
    </location>
</feature>
<evidence type="ECO:0000256" key="4">
    <source>
        <dbReference type="ARBA" id="ARBA00022490"/>
    </source>
</evidence>
<evidence type="ECO:0000313" key="13">
    <source>
        <dbReference type="RefSeq" id="XP_011302423.1"/>
    </source>
</evidence>